<accession>A0AAW9RE99</accession>
<protein>
    <submittedName>
        <fullName evidence="1">Uncharacterized protein</fullName>
    </submittedName>
</protein>
<reference evidence="1 2" key="1">
    <citation type="submission" date="2024-02" db="EMBL/GenBank/DDBJ databases">
        <title>Genome analysis and characterization of Microbaculum marinisediminis sp. nov., isolated from marine sediment.</title>
        <authorList>
            <person name="Du Z.-J."/>
            <person name="Ye Y.-Q."/>
            <person name="Zhang Z.-R."/>
            <person name="Yuan S.-M."/>
            <person name="Zhang X.-Y."/>
        </authorList>
    </citation>
    <scope>NUCLEOTIDE SEQUENCE [LARGE SCALE GENOMIC DNA]</scope>
    <source>
        <strain evidence="1 2">SDUM1044001</strain>
    </source>
</reference>
<dbReference type="AlphaFoldDB" id="A0AAW9RE99"/>
<evidence type="ECO:0000313" key="1">
    <source>
        <dbReference type="EMBL" id="MEJ8570190.1"/>
    </source>
</evidence>
<proteinExistence type="predicted"/>
<comment type="caution">
    <text evidence="1">The sequence shown here is derived from an EMBL/GenBank/DDBJ whole genome shotgun (WGS) entry which is preliminary data.</text>
</comment>
<keyword evidence="2" id="KW-1185">Reference proteome</keyword>
<evidence type="ECO:0000313" key="2">
    <source>
        <dbReference type="Proteomes" id="UP001378188"/>
    </source>
</evidence>
<sequence length="83" mass="9682">MPDLKIFFITNRNVVNYEERPWFGSRFNRDGPHALRFGVAYGKRQQDDTYPYVVEKVEIAPEHLTQVDDDNRVVGSRVVLEGL</sequence>
<dbReference type="RefSeq" id="WP_340327925.1">
    <property type="nucleotide sequence ID" value="NZ_JAZHOF010000001.1"/>
</dbReference>
<gene>
    <name evidence="1" type="ORF">V3328_01790</name>
</gene>
<name>A0AAW9RE99_9HYPH</name>
<organism evidence="1 2">
    <name type="scientific">Microbaculum marinum</name>
    <dbReference type="NCBI Taxonomy" id="1764581"/>
    <lineage>
        <taxon>Bacteria</taxon>
        <taxon>Pseudomonadati</taxon>
        <taxon>Pseudomonadota</taxon>
        <taxon>Alphaproteobacteria</taxon>
        <taxon>Hyphomicrobiales</taxon>
        <taxon>Tepidamorphaceae</taxon>
        <taxon>Microbaculum</taxon>
    </lineage>
</organism>
<dbReference type="EMBL" id="JAZHOF010000001">
    <property type="protein sequence ID" value="MEJ8570190.1"/>
    <property type="molecule type" value="Genomic_DNA"/>
</dbReference>
<dbReference type="Proteomes" id="UP001378188">
    <property type="component" value="Unassembled WGS sequence"/>
</dbReference>